<feature type="domain" description="GGDEF" evidence="1">
    <location>
        <begin position="286"/>
        <end position="416"/>
    </location>
</feature>
<dbReference type="Pfam" id="PF13426">
    <property type="entry name" value="PAS_9"/>
    <property type="match status" value="1"/>
</dbReference>
<proteinExistence type="predicted"/>
<dbReference type="InterPro" id="IPR000160">
    <property type="entry name" value="GGDEF_dom"/>
</dbReference>
<reference evidence="3 4" key="1">
    <citation type="submission" date="2021-03" db="EMBL/GenBank/DDBJ databases">
        <title>Genomic Encyclopedia of Type Strains, Phase IV (KMG-IV): sequencing the most valuable type-strain genomes for metagenomic binning, comparative biology and taxonomic classification.</title>
        <authorList>
            <person name="Goeker M."/>
        </authorList>
    </citation>
    <scope>NUCLEOTIDE SEQUENCE [LARGE SCALE GENOMIC DNA]</scope>
    <source>
        <strain evidence="3 4">DSM 27512</strain>
    </source>
</reference>
<dbReference type="InterPro" id="IPR037522">
    <property type="entry name" value="HD_GYP_dom"/>
</dbReference>
<dbReference type="InterPro" id="IPR000014">
    <property type="entry name" value="PAS"/>
</dbReference>
<dbReference type="CDD" id="cd00130">
    <property type="entry name" value="PAS"/>
    <property type="match status" value="1"/>
</dbReference>
<dbReference type="RefSeq" id="WP_209659388.1">
    <property type="nucleotide sequence ID" value="NZ_JAGGLI010000005.1"/>
</dbReference>
<dbReference type="SUPFAM" id="SSF109604">
    <property type="entry name" value="HD-domain/PDEase-like"/>
    <property type="match status" value="1"/>
</dbReference>
<dbReference type="InterPro" id="IPR043128">
    <property type="entry name" value="Rev_trsase/Diguanyl_cyclase"/>
</dbReference>
<dbReference type="CDD" id="cd00077">
    <property type="entry name" value="HDc"/>
    <property type="match status" value="1"/>
</dbReference>
<dbReference type="Gene3D" id="3.30.450.20">
    <property type="entry name" value="PAS domain"/>
    <property type="match status" value="2"/>
</dbReference>
<dbReference type="PROSITE" id="PS51832">
    <property type="entry name" value="HD_GYP"/>
    <property type="match status" value="1"/>
</dbReference>
<dbReference type="SUPFAM" id="SSF55073">
    <property type="entry name" value="Nucleotide cyclase"/>
    <property type="match status" value="1"/>
</dbReference>
<sequence length="593" mass="68743">MPYREMDFEYILTNTEKPIFLLQNGKYIRCNPPLLNLFGYKNENELIGKTPIDISPKFQSSGETSEELGKAKLDKVLKSNIGMFEWTHLRLDGKEIVVRVSMTKIKHQKNDIVFGILDDITGEKIKERQIIENEKKFKKVFESMEEGMALCEMIYEGDKPLRYVLLDTNPAFERVLKVKKKYKTKSTSYFYIDLEQNPYIDIYDKVIKTKGPYKFEIYEKKYKKYFRVSAFNTEENMFATIFEDITQKKEQEEKIYFLTYHDTLTGLYNRAYYEEAIKNLDSFENLPLSILMIDVNGLKMANDTFGHSFGDAILKSAAEKIKNLIKDDFLAARIGGDEFVIIMPRTSYEDAAKLMKKIEENDHELVDGIEVSLSGGVASKKYKIQDINQIIIFADQQMYKKKQENGSEIRKKIIDKVLERLDKDVPWEKEHRNNVVNLSIKIGNILNLDKSEMKRLEKIAMFHNIGKVGIPKVLLKKSLPLKKEEIEIIKTHTEIGYRLLRSVPDYASIAEEVLSHHERIDGKGYPKGLSKDEIPFLTKIVSVACAYDGMVSERPYKKALSKEEAMKELIENSGYQFDSKIVLILKDLLSPPQ</sequence>
<dbReference type="InterPro" id="IPR029787">
    <property type="entry name" value="Nucleotide_cyclase"/>
</dbReference>
<dbReference type="PANTHER" id="PTHR43155:SF2">
    <property type="entry name" value="CYCLIC DI-GMP PHOSPHODIESTERASE PA4108"/>
    <property type="match status" value="1"/>
</dbReference>
<dbReference type="PANTHER" id="PTHR43155">
    <property type="entry name" value="CYCLIC DI-GMP PHOSPHODIESTERASE PA4108-RELATED"/>
    <property type="match status" value="1"/>
</dbReference>
<feature type="domain" description="HD-GYP" evidence="2">
    <location>
        <begin position="406"/>
        <end position="593"/>
    </location>
</feature>
<dbReference type="PROSITE" id="PS50887">
    <property type="entry name" value="GGDEF"/>
    <property type="match status" value="1"/>
</dbReference>
<dbReference type="CDD" id="cd01949">
    <property type="entry name" value="GGDEF"/>
    <property type="match status" value="1"/>
</dbReference>
<dbReference type="NCBIfam" id="TIGR00229">
    <property type="entry name" value="sensory_box"/>
    <property type="match status" value="1"/>
</dbReference>
<evidence type="ECO:0000259" key="2">
    <source>
        <dbReference type="PROSITE" id="PS51832"/>
    </source>
</evidence>
<comment type="caution">
    <text evidence="3">The sequence shown here is derived from an EMBL/GenBank/DDBJ whole genome shotgun (WGS) entry which is preliminary data.</text>
</comment>
<dbReference type="SMART" id="SM00267">
    <property type="entry name" value="GGDEF"/>
    <property type="match status" value="1"/>
</dbReference>
<name>A0ABS4KIE8_9FIRM</name>
<dbReference type="NCBIfam" id="TIGR00254">
    <property type="entry name" value="GGDEF"/>
    <property type="match status" value="1"/>
</dbReference>
<evidence type="ECO:0000259" key="1">
    <source>
        <dbReference type="PROSITE" id="PS50887"/>
    </source>
</evidence>
<dbReference type="Proteomes" id="UP001314903">
    <property type="component" value="Unassembled WGS sequence"/>
</dbReference>
<dbReference type="Gene3D" id="3.30.70.270">
    <property type="match status" value="1"/>
</dbReference>
<dbReference type="Gene3D" id="1.10.3210.10">
    <property type="entry name" value="Hypothetical protein af1432"/>
    <property type="match status" value="1"/>
</dbReference>
<dbReference type="Pfam" id="PF00990">
    <property type="entry name" value="GGDEF"/>
    <property type="match status" value="1"/>
</dbReference>
<dbReference type="Pfam" id="PF13487">
    <property type="entry name" value="HD_5"/>
    <property type="match status" value="1"/>
</dbReference>
<organism evidence="3 4">
    <name type="scientific">Acetoanaerobium pronyense</name>
    <dbReference type="NCBI Taxonomy" id="1482736"/>
    <lineage>
        <taxon>Bacteria</taxon>
        <taxon>Bacillati</taxon>
        <taxon>Bacillota</taxon>
        <taxon>Clostridia</taxon>
        <taxon>Peptostreptococcales</taxon>
        <taxon>Filifactoraceae</taxon>
        <taxon>Acetoanaerobium</taxon>
    </lineage>
</organism>
<accession>A0ABS4KIE8</accession>
<gene>
    <name evidence="3" type="ORF">J2Z35_000703</name>
</gene>
<evidence type="ECO:0000313" key="4">
    <source>
        <dbReference type="Proteomes" id="UP001314903"/>
    </source>
</evidence>
<protein>
    <submittedName>
        <fullName evidence="3">Diguanylate cyclase (GGDEF)-like protein/PAS domain S-box-containing protein</fullName>
    </submittedName>
</protein>
<dbReference type="SUPFAM" id="SSF55785">
    <property type="entry name" value="PYP-like sensor domain (PAS domain)"/>
    <property type="match status" value="1"/>
</dbReference>
<dbReference type="InterPro" id="IPR035965">
    <property type="entry name" value="PAS-like_dom_sf"/>
</dbReference>
<dbReference type="EMBL" id="JAGGLI010000005">
    <property type="protein sequence ID" value="MBP2026911.1"/>
    <property type="molecule type" value="Genomic_DNA"/>
</dbReference>
<evidence type="ECO:0000313" key="3">
    <source>
        <dbReference type="EMBL" id="MBP2026911.1"/>
    </source>
</evidence>
<dbReference type="InterPro" id="IPR003607">
    <property type="entry name" value="HD/PDEase_dom"/>
</dbReference>
<keyword evidence="4" id="KW-1185">Reference proteome</keyword>